<accession>A0A7N0V5H3</accession>
<dbReference type="AlphaFoldDB" id="A0A7N0V5H3"/>
<keyword evidence="1" id="KW-0812">Transmembrane</keyword>
<protein>
    <submittedName>
        <fullName evidence="2">Uncharacterized protein</fullName>
    </submittedName>
</protein>
<feature type="transmembrane region" description="Helical" evidence="1">
    <location>
        <begin position="105"/>
        <end position="122"/>
    </location>
</feature>
<keyword evidence="1" id="KW-1133">Transmembrane helix</keyword>
<evidence type="ECO:0000313" key="3">
    <source>
        <dbReference type="Proteomes" id="UP000594263"/>
    </source>
</evidence>
<feature type="transmembrane region" description="Helical" evidence="1">
    <location>
        <begin position="128"/>
        <end position="146"/>
    </location>
</feature>
<sequence length="205" mass="21882">MLSSLQNPTFTSPGVFPFSTHQNPCRTQIRNPIVCARRRRRQFLNRKTSKLMLDTALAVASNLSIVPPPLTALIREFGGGNGGGSGFRTGGGGGGFGWRRGRGRNLGFVLLVVVIGLGFGAGGKVHSDVVWCGLGLALIGGAIGCWDVRVADWVMGFCGCAGVVGFLGLMREEVSRWVQKIRACVSELRSMGMVRGAKSGRRRAF</sequence>
<evidence type="ECO:0000256" key="1">
    <source>
        <dbReference type="SAM" id="Phobius"/>
    </source>
</evidence>
<evidence type="ECO:0000313" key="2">
    <source>
        <dbReference type="EnsemblPlants" id="Kaladp0098s0135.1.v1.1.CDS.1"/>
    </source>
</evidence>
<proteinExistence type="predicted"/>
<name>A0A7N0V5H3_KALFE</name>
<organism evidence="2 3">
    <name type="scientific">Kalanchoe fedtschenkoi</name>
    <name type="common">Lavender scallops</name>
    <name type="synonym">South American air plant</name>
    <dbReference type="NCBI Taxonomy" id="63787"/>
    <lineage>
        <taxon>Eukaryota</taxon>
        <taxon>Viridiplantae</taxon>
        <taxon>Streptophyta</taxon>
        <taxon>Embryophyta</taxon>
        <taxon>Tracheophyta</taxon>
        <taxon>Spermatophyta</taxon>
        <taxon>Magnoliopsida</taxon>
        <taxon>eudicotyledons</taxon>
        <taxon>Gunneridae</taxon>
        <taxon>Pentapetalae</taxon>
        <taxon>Saxifragales</taxon>
        <taxon>Crassulaceae</taxon>
        <taxon>Kalanchoe</taxon>
    </lineage>
</organism>
<keyword evidence="1" id="KW-0472">Membrane</keyword>
<dbReference type="EnsemblPlants" id="Kaladp0098s0135.1.v1.1">
    <property type="protein sequence ID" value="Kaladp0098s0135.1.v1.1.CDS.1"/>
    <property type="gene ID" value="Kaladp0098s0135.v1.1"/>
</dbReference>
<keyword evidence="3" id="KW-1185">Reference proteome</keyword>
<dbReference type="Proteomes" id="UP000594263">
    <property type="component" value="Unplaced"/>
</dbReference>
<feature type="transmembrane region" description="Helical" evidence="1">
    <location>
        <begin position="153"/>
        <end position="170"/>
    </location>
</feature>
<reference evidence="2" key="1">
    <citation type="submission" date="2021-01" db="UniProtKB">
        <authorList>
            <consortium name="EnsemblPlants"/>
        </authorList>
    </citation>
    <scope>IDENTIFICATION</scope>
</reference>
<dbReference type="Gramene" id="Kaladp0098s0135.1.v1.1">
    <property type="protein sequence ID" value="Kaladp0098s0135.1.v1.1.CDS.1"/>
    <property type="gene ID" value="Kaladp0098s0135.v1.1"/>
</dbReference>
<dbReference type="OMA" id="NPIVCAR"/>